<dbReference type="Gene3D" id="3.40.50.300">
    <property type="entry name" value="P-loop containing nucleotide triphosphate hydrolases"/>
    <property type="match status" value="1"/>
</dbReference>
<organism evidence="2 3">
    <name type="scientific">Plantibacter cousiniae</name>
    <name type="common">nom. nud.</name>
    <dbReference type="NCBI Taxonomy" id="199709"/>
    <lineage>
        <taxon>Bacteria</taxon>
        <taxon>Bacillati</taxon>
        <taxon>Actinomycetota</taxon>
        <taxon>Actinomycetes</taxon>
        <taxon>Micrococcales</taxon>
        <taxon>Microbacteriaceae</taxon>
        <taxon>Plantibacter</taxon>
    </lineage>
</organism>
<name>A0ABY1LJQ8_9MICO</name>
<comment type="caution">
    <text evidence="2">The sequence shown here is derived from an EMBL/GenBank/DDBJ whole genome shotgun (WGS) entry which is preliminary data.</text>
</comment>
<evidence type="ECO:0000256" key="1">
    <source>
        <dbReference type="SAM" id="MobiDB-lite"/>
    </source>
</evidence>
<dbReference type="Pfam" id="PF13481">
    <property type="entry name" value="AAA_25"/>
    <property type="match status" value="1"/>
</dbReference>
<dbReference type="Proteomes" id="UP000190827">
    <property type="component" value="Unassembled WGS sequence"/>
</dbReference>
<sequence>MDEELSPVTARLTAMVPDTAKPERGERRTVRLTKASAIRTEKQLELKRGQVPLGTLTVVAGRGGEGKSTWVLGWLAEGTHGRLEGDLHGMPITALIVSIEDSWATVMVPRLKAAGADLDRVIRLDVDTTVDTVTTETMPTLPLDIELFRRGIRDSGAKVLVLDPASSLMSGDLNKRIDARQSLDALAALARDEEVAIVLILHLAKGAGSPSDKISGSHALRDAVRSVLMVARVSEDTDERVLTVDKSNYSQSVGQSFAFTIEATTVVTDDGQAVEVGRSVELGPSSTSVGEVMNKVYGEDQDDDRNAAQTFIIDYLKHADGCEANAADVLKAGRAAGFSESELKNARRRARSPQITSGKSGFGAGWVWQLDATDPEGVTKVSKVPGVQALTPSTPSVTPSSDSESERSTS</sequence>
<keyword evidence="3" id="KW-1185">Reference proteome</keyword>
<evidence type="ECO:0000313" key="2">
    <source>
        <dbReference type="EMBL" id="SKC50497.1"/>
    </source>
</evidence>
<dbReference type="EMBL" id="FUZO01000001">
    <property type="protein sequence ID" value="SKC50497.1"/>
    <property type="molecule type" value="Genomic_DNA"/>
</dbReference>
<feature type="compositionally biased region" description="Low complexity" evidence="1">
    <location>
        <begin position="391"/>
        <end position="403"/>
    </location>
</feature>
<proteinExistence type="predicted"/>
<evidence type="ECO:0000313" key="3">
    <source>
        <dbReference type="Proteomes" id="UP000190827"/>
    </source>
</evidence>
<accession>A0ABY1LJQ8</accession>
<dbReference type="InterPro" id="IPR027417">
    <property type="entry name" value="P-loop_NTPase"/>
</dbReference>
<feature type="region of interest" description="Disordered" evidence="1">
    <location>
        <begin position="378"/>
        <end position="410"/>
    </location>
</feature>
<gene>
    <name evidence="2" type="ORF">SAMN06295973_1483</name>
</gene>
<dbReference type="SUPFAM" id="SSF52540">
    <property type="entry name" value="P-loop containing nucleoside triphosphate hydrolases"/>
    <property type="match status" value="1"/>
</dbReference>
<dbReference type="RefSeq" id="WP_079705335.1">
    <property type="nucleotide sequence ID" value="NZ_FUZO01000001.1"/>
</dbReference>
<protein>
    <submittedName>
        <fullName evidence="2">AAA domain-containing protein</fullName>
    </submittedName>
</protein>
<reference evidence="2 3" key="1">
    <citation type="submission" date="2017-02" db="EMBL/GenBank/DDBJ databases">
        <authorList>
            <person name="Varghese N."/>
            <person name="Submissions S."/>
        </authorList>
    </citation>
    <scope>NUCLEOTIDE SEQUENCE [LARGE SCALE GENOMIC DNA]</scope>
    <source>
        <strain evidence="2 3">VKM Ac-1787</strain>
    </source>
</reference>